<feature type="chain" id="PRO_5014851208" evidence="1">
    <location>
        <begin position="26"/>
        <end position="198"/>
    </location>
</feature>
<dbReference type="Proteomes" id="UP000229498">
    <property type="component" value="Unassembled WGS sequence"/>
</dbReference>
<dbReference type="AlphaFoldDB" id="A0A2M9FXC0"/>
<name>A0A2M9FXC0_9PROT</name>
<evidence type="ECO:0000313" key="3">
    <source>
        <dbReference type="Proteomes" id="UP000229498"/>
    </source>
</evidence>
<organism evidence="2 3">
    <name type="scientific">Minwuia thermotolerans</name>
    <dbReference type="NCBI Taxonomy" id="2056226"/>
    <lineage>
        <taxon>Bacteria</taxon>
        <taxon>Pseudomonadati</taxon>
        <taxon>Pseudomonadota</taxon>
        <taxon>Alphaproteobacteria</taxon>
        <taxon>Minwuiales</taxon>
        <taxon>Minwuiaceae</taxon>
        <taxon>Minwuia</taxon>
    </lineage>
</organism>
<gene>
    <name evidence="2" type="ORF">CVT23_18880</name>
</gene>
<dbReference type="PIRSF" id="PIRSF004649">
    <property type="entry name" value="MlaC"/>
    <property type="match status" value="1"/>
</dbReference>
<reference evidence="2 3" key="1">
    <citation type="submission" date="2017-11" db="EMBL/GenBank/DDBJ databases">
        <title>Draft genome sequence of Rhizobiales bacterium SY3-13.</title>
        <authorList>
            <person name="Sun C."/>
        </authorList>
    </citation>
    <scope>NUCLEOTIDE SEQUENCE [LARGE SCALE GENOMIC DNA]</scope>
    <source>
        <strain evidence="2 3">SY3-13</strain>
    </source>
</reference>
<comment type="caution">
    <text evidence="2">The sequence shown here is derived from an EMBL/GenBank/DDBJ whole genome shotgun (WGS) entry which is preliminary data.</text>
</comment>
<dbReference type="PANTHER" id="PTHR36573:SF1">
    <property type="entry name" value="INTERMEMBRANE PHOSPHOLIPID TRANSPORT SYSTEM BINDING PROTEIN MLAC"/>
    <property type="match status" value="1"/>
</dbReference>
<protein>
    <submittedName>
        <fullName evidence="2">Toluene tolerance protein</fullName>
    </submittedName>
</protein>
<dbReference type="EMBL" id="PHIG01000048">
    <property type="protein sequence ID" value="PJK28100.1"/>
    <property type="molecule type" value="Genomic_DNA"/>
</dbReference>
<evidence type="ECO:0000313" key="2">
    <source>
        <dbReference type="EMBL" id="PJK28100.1"/>
    </source>
</evidence>
<dbReference type="RefSeq" id="WP_109792919.1">
    <property type="nucleotide sequence ID" value="NZ_PHIG01000048.1"/>
</dbReference>
<dbReference type="OrthoDB" id="8099120at2"/>
<feature type="signal peptide" evidence="1">
    <location>
        <begin position="1"/>
        <end position="25"/>
    </location>
</feature>
<keyword evidence="3" id="KW-1185">Reference proteome</keyword>
<accession>A0A2M9FXC0</accession>
<evidence type="ECO:0000256" key="1">
    <source>
        <dbReference type="SAM" id="SignalP"/>
    </source>
</evidence>
<proteinExistence type="predicted"/>
<keyword evidence="1" id="KW-0732">Signal</keyword>
<dbReference type="InterPro" id="IPR008869">
    <property type="entry name" value="MlaC/ttg2D"/>
</dbReference>
<dbReference type="PANTHER" id="PTHR36573">
    <property type="entry name" value="INTERMEMBRANE PHOSPHOLIPID TRANSPORT SYSTEM BINDING PROTEIN MLAC"/>
    <property type="match status" value="1"/>
</dbReference>
<dbReference type="Gene3D" id="3.10.450.710">
    <property type="entry name" value="Tgt2/MlaC"/>
    <property type="match status" value="1"/>
</dbReference>
<dbReference type="Pfam" id="PF05494">
    <property type="entry name" value="MlaC"/>
    <property type="match status" value="1"/>
</dbReference>
<sequence length="198" mass="21831">MIGRLVSPVAAVLVVVAAFLSPAAAQEPRELIEELGGEAIRVLANEDASEEQRQARFEALFQEGFDVPLVARIVLGRYWRAATPEQQEEYVDLFYRYIVDTYTARLNAYSGQTFEVVGQQPLGDDEVLVKSLIKEPGGPALKVDWRVLTREGEARIVDVIVEGVSMAITHRSEFGSVISKTGNVEALLERLRAQTGQG</sequence>
<dbReference type="InterPro" id="IPR042245">
    <property type="entry name" value="Tgt2/MlaC_sf"/>
</dbReference>